<dbReference type="AlphaFoldDB" id="A0AAN8P3P0"/>
<name>A0AAN8P3P0_POLSC</name>
<sequence length="156" mass="17061">MGSTGTPSTGKHRRLESMYTITGLYSDQSTMEDSELESEPQADKKPGLQTTGGPEKGHKRALSSGVGELTSETLKDPLTKSEIVLAKPLEPGELRGGPTNSYDYRHHKRTLSNGIHEVKSQNYKLNTLDIKKHVRSSSSGYQEIRSGRKTSSGKSN</sequence>
<protein>
    <submittedName>
        <fullName evidence="2">Uncharacterized protein</fullName>
    </submittedName>
</protein>
<organism evidence="2 3">
    <name type="scientific">Polyplax serrata</name>
    <name type="common">Common mouse louse</name>
    <dbReference type="NCBI Taxonomy" id="468196"/>
    <lineage>
        <taxon>Eukaryota</taxon>
        <taxon>Metazoa</taxon>
        <taxon>Ecdysozoa</taxon>
        <taxon>Arthropoda</taxon>
        <taxon>Hexapoda</taxon>
        <taxon>Insecta</taxon>
        <taxon>Pterygota</taxon>
        <taxon>Neoptera</taxon>
        <taxon>Paraneoptera</taxon>
        <taxon>Psocodea</taxon>
        <taxon>Troctomorpha</taxon>
        <taxon>Phthiraptera</taxon>
        <taxon>Anoplura</taxon>
        <taxon>Polyplacidae</taxon>
        <taxon>Polyplax</taxon>
    </lineage>
</organism>
<dbReference type="EMBL" id="JAWJWE010000040">
    <property type="protein sequence ID" value="KAK6619638.1"/>
    <property type="molecule type" value="Genomic_DNA"/>
</dbReference>
<gene>
    <name evidence="2" type="ORF">RUM43_012395</name>
</gene>
<evidence type="ECO:0000313" key="2">
    <source>
        <dbReference type="EMBL" id="KAK6619638.1"/>
    </source>
</evidence>
<feature type="region of interest" description="Disordered" evidence="1">
    <location>
        <begin position="129"/>
        <end position="156"/>
    </location>
</feature>
<accession>A0AAN8P3P0</accession>
<feature type="compositionally biased region" description="Polar residues" evidence="1">
    <location>
        <begin position="19"/>
        <end position="29"/>
    </location>
</feature>
<reference evidence="2 3" key="1">
    <citation type="submission" date="2023-10" db="EMBL/GenBank/DDBJ databases">
        <title>Genomes of two closely related lineages of the louse Polyplax serrata with different host specificities.</title>
        <authorList>
            <person name="Martinu J."/>
            <person name="Tarabai H."/>
            <person name="Stefka J."/>
            <person name="Hypsa V."/>
        </authorList>
    </citation>
    <scope>NUCLEOTIDE SEQUENCE [LARGE SCALE GENOMIC DNA]</scope>
    <source>
        <strain evidence="2">HR10_N</strain>
    </source>
</reference>
<feature type="compositionally biased region" description="Acidic residues" evidence="1">
    <location>
        <begin position="30"/>
        <end position="40"/>
    </location>
</feature>
<dbReference type="Proteomes" id="UP001372834">
    <property type="component" value="Unassembled WGS sequence"/>
</dbReference>
<comment type="caution">
    <text evidence="2">The sequence shown here is derived from an EMBL/GenBank/DDBJ whole genome shotgun (WGS) entry which is preliminary data.</text>
</comment>
<feature type="region of interest" description="Disordered" evidence="1">
    <location>
        <begin position="1"/>
        <end position="105"/>
    </location>
</feature>
<evidence type="ECO:0000256" key="1">
    <source>
        <dbReference type="SAM" id="MobiDB-lite"/>
    </source>
</evidence>
<proteinExistence type="predicted"/>
<evidence type="ECO:0000313" key="3">
    <source>
        <dbReference type="Proteomes" id="UP001372834"/>
    </source>
</evidence>